<feature type="region of interest" description="Disordered" evidence="1">
    <location>
        <begin position="77"/>
        <end position="113"/>
    </location>
</feature>
<organism evidence="3 4">
    <name type="scientific">Enhygromyxa salina</name>
    <dbReference type="NCBI Taxonomy" id="215803"/>
    <lineage>
        <taxon>Bacteria</taxon>
        <taxon>Pseudomonadati</taxon>
        <taxon>Myxococcota</taxon>
        <taxon>Polyangia</taxon>
        <taxon>Nannocystales</taxon>
        <taxon>Nannocystaceae</taxon>
        <taxon>Enhygromyxa</taxon>
    </lineage>
</organism>
<dbReference type="InterPro" id="IPR024463">
    <property type="entry name" value="Transposase_TnpC_homeodom"/>
</dbReference>
<evidence type="ECO:0000259" key="2">
    <source>
        <dbReference type="Pfam" id="PF13007"/>
    </source>
</evidence>
<reference evidence="3 4" key="1">
    <citation type="submission" date="2018-03" db="EMBL/GenBank/DDBJ databases">
        <title>Draft Genome Sequences of the Obligatory Marine Myxobacteria Enhygromyxa salina SWB005.</title>
        <authorList>
            <person name="Poehlein A."/>
            <person name="Moghaddam J.A."/>
            <person name="Harms H."/>
            <person name="Alanjari M."/>
            <person name="Koenig G.M."/>
            <person name="Daniel R."/>
            <person name="Schaeberle T.F."/>
        </authorList>
    </citation>
    <scope>NUCLEOTIDE SEQUENCE [LARGE SCALE GENOMIC DNA]</scope>
    <source>
        <strain evidence="3 4">SWB005</strain>
    </source>
</reference>
<evidence type="ECO:0000313" key="3">
    <source>
        <dbReference type="EMBL" id="PRQ02971.1"/>
    </source>
</evidence>
<dbReference type="Proteomes" id="UP000237968">
    <property type="component" value="Unassembled WGS sequence"/>
</dbReference>
<dbReference type="OrthoDB" id="291795at2"/>
<keyword evidence="3" id="KW-0238">DNA-binding</keyword>
<dbReference type="Pfam" id="PF13007">
    <property type="entry name" value="LZ_Tnp_IS66"/>
    <property type="match status" value="1"/>
</dbReference>
<feature type="domain" description="Transposase TnpC homeodomain" evidence="2">
    <location>
        <begin position="41"/>
        <end position="91"/>
    </location>
</feature>
<keyword evidence="3" id="KW-0371">Homeobox</keyword>
<evidence type="ECO:0000313" key="4">
    <source>
        <dbReference type="Proteomes" id="UP000237968"/>
    </source>
</evidence>
<proteinExistence type="predicted"/>
<dbReference type="EMBL" id="PVNK01000108">
    <property type="protein sequence ID" value="PRQ02971.1"/>
    <property type="molecule type" value="Genomic_DNA"/>
</dbReference>
<dbReference type="RefSeq" id="WP_106391347.1">
    <property type="nucleotide sequence ID" value="NZ_PVNK01000108.1"/>
</dbReference>
<gene>
    <name evidence="3" type="ORF">ENSA5_19100</name>
</gene>
<keyword evidence="4" id="KW-1185">Reference proteome</keyword>
<sequence>MGEAATNKRATLEALRKLLERGQTDEVLALVASLLDNLGGLSLEVARLKRSLVGRKSEKLDPNQLSLMLELLDESREAHGEGLAPRASPSSYSPTPWSARSSPTAGRRNMRAR</sequence>
<feature type="compositionally biased region" description="Polar residues" evidence="1">
    <location>
        <begin position="88"/>
        <end position="104"/>
    </location>
</feature>
<protein>
    <submittedName>
        <fullName evidence="3">Transposase C of IS166 homeodomain protein</fullName>
    </submittedName>
</protein>
<accession>A0A2S9YD83</accession>
<evidence type="ECO:0000256" key="1">
    <source>
        <dbReference type="SAM" id="MobiDB-lite"/>
    </source>
</evidence>
<name>A0A2S9YD83_9BACT</name>
<dbReference type="GO" id="GO:0003677">
    <property type="term" value="F:DNA binding"/>
    <property type="evidence" value="ECO:0007669"/>
    <property type="project" value="UniProtKB-KW"/>
</dbReference>
<dbReference type="AlphaFoldDB" id="A0A2S9YD83"/>
<comment type="caution">
    <text evidence="3">The sequence shown here is derived from an EMBL/GenBank/DDBJ whole genome shotgun (WGS) entry which is preliminary data.</text>
</comment>